<feature type="domain" description="Reverse transcriptase" evidence="8">
    <location>
        <begin position="22"/>
        <end position="147"/>
    </location>
</feature>
<evidence type="ECO:0000256" key="1">
    <source>
        <dbReference type="ARBA" id="ARBA00022670"/>
    </source>
</evidence>
<evidence type="ECO:0000256" key="6">
    <source>
        <dbReference type="ARBA" id="ARBA00022801"/>
    </source>
</evidence>
<evidence type="ECO:0000256" key="2">
    <source>
        <dbReference type="ARBA" id="ARBA00022679"/>
    </source>
</evidence>
<dbReference type="CDD" id="cd01647">
    <property type="entry name" value="RT_LTR"/>
    <property type="match status" value="1"/>
</dbReference>
<evidence type="ECO:0000259" key="8">
    <source>
        <dbReference type="Pfam" id="PF00078"/>
    </source>
</evidence>
<dbReference type="InterPro" id="IPR000477">
    <property type="entry name" value="RT_dom"/>
</dbReference>
<accession>A0A4Y2GWN0</accession>
<dbReference type="Gene3D" id="3.10.10.10">
    <property type="entry name" value="HIV Type 1 Reverse Transcriptase, subunit A, domain 1"/>
    <property type="match status" value="1"/>
</dbReference>
<dbReference type="GO" id="GO:0003964">
    <property type="term" value="F:RNA-directed DNA polymerase activity"/>
    <property type="evidence" value="ECO:0007669"/>
    <property type="project" value="UniProtKB-KW"/>
</dbReference>
<dbReference type="Gene3D" id="3.30.70.270">
    <property type="match status" value="1"/>
</dbReference>
<organism evidence="9 10">
    <name type="scientific">Araneus ventricosus</name>
    <name type="common">Orbweaver spider</name>
    <name type="synonym">Epeira ventricosa</name>
    <dbReference type="NCBI Taxonomy" id="182803"/>
    <lineage>
        <taxon>Eukaryota</taxon>
        <taxon>Metazoa</taxon>
        <taxon>Ecdysozoa</taxon>
        <taxon>Arthropoda</taxon>
        <taxon>Chelicerata</taxon>
        <taxon>Arachnida</taxon>
        <taxon>Araneae</taxon>
        <taxon>Araneomorphae</taxon>
        <taxon>Entelegynae</taxon>
        <taxon>Araneoidea</taxon>
        <taxon>Araneidae</taxon>
        <taxon>Araneus</taxon>
    </lineage>
</organism>
<evidence type="ECO:0000256" key="7">
    <source>
        <dbReference type="ARBA" id="ARBA00022918"/>
    </source>
</evidence>
<keyword evidence="5" id="KW-0255">Endonuclease</keyword>
<dbReference type="InterPro" id="IPR043502">
    <property type="entry name" value="DNA/RNA_pol_sf"/>
</dbReference>
<dbReference type="GO" id="GO:0008233">
    <property type="term" value="F:peptidase activity"/>
    <property type="evidence" value="ECO:0007669"/>
    <property type="project" value="UniProtKB-KW"/>
</dbReference>
<keyword evidence="3" id="KW-0548">Nucleotidyltransferase</keyword>
<keyword evidence="2" id="KW-0808">Transferase</keyword>
<evidence type="ECO:0000256" key="5">
    <source>
        <dbReference type="ARBA" id="ARBA00022759"/>
    </source>
</evidence>
<dbReference type="PANTHER" id="PTHR24559:SF440">
    <property type="entry name" value="RIBONUCLEASE H"/>
    <property type="match status" value="1"/>
</dbReference>
<dbReference type="GO" id="GO:0006508">
    <property type="term" value="P:proteolysis"/>
    <property type="evidence" value="ECO:0007669"/>
    <property type="project" value="UniProtKB-KW"/>
</dbReference>
<keyword evidence="1" id="KW-0645">Protease</keyword>
<evidence type="ECO:0000313" key="10">
    <source>
        <dbReference type="Proteomes" id="UP000499080"/>
    </source>
</evidence>
<keyword evidence="7" id="KW-0695">RNA-directed DNA polymerase</keyword>
<reference evidence="9 10" key="1">
    <citation type="journal article" date="2019" name="Sci. Rep.">
        <title>Orb-weaving spider Araneus ventricosus genome elucidates the spidroin gene catalogue.</title>
        <authorList>
            <person name="Kono N."/>
            <person name="Nakamura H."/>
            <person name="Ohtoshi R."/>
            <person name="Moran D.A.P."/>
            <person name="Shinohara A."/>
            <person name="Yoshida Y."/>
            <person name="Fujiwara M."/>
            <person name="Mori M."/>
            <person name="Tomita M."/>
            <person name="Arakawa K."/>
        </authorList>
    </citation>
    <scope>NUCLEOTIDE SEQUENCE [LARGE SCALE GENOMIC DNA]</scope>
</reference>
<dbReference type="OrthoDB" id="6429476at2759"/>
<comment type="caution">
    <text evidence="9">The sequence shown here is derived from an EMBL/GenBank/DDBJ whole genome shotgun (WGS) entry which is preliminary data.</text>
</comment>
<dbReference type="GO" id="GO:0004519">
    <property type="term" value="F:endonuclease activity"/>
    <property type="evidence" value="ECO:0007669"/>
    <property type="project" value="UniProtKB-KW"/>
</dbReference>
<dbReference type="InterPro" id="IPR043128">
    <property type="entry name" value="Rev_trsase/Diguanyl_cyclase"/>
</dbReference>
<keyword evidence="6" id="KW-0378">Hydrolase</keyword>
<evidence type="ECO:0000256" key="3">
    <source>
        <dbReference type="ARBA" id="ARBA00022695"/>
    </source>
</evidence>
<dbReference type="EMBL" id="BGPR01001579">
    <property type="protein sequence ID" value="GBM57126.1"/>
    <property type="molecule type" value="Genomic_DNA"/>
</dbReference>
<dbReference type="AlphaFoldDB" id="A0A4Y2GWN0"/>
<keyword evidence="4" id="KW-0540">Nuclease</keyword>
<dbReference type="Pfam" id="PF00078">
    <property type="entry name" value="RVT_1"/>
    <property type="match status" value="1"/>
</dbReference>
<keyword evidence="10" id="KW-1185">Reference proteome</keyword>
<evidence type="ECO:0000313" key="9">
    <source>
        <dbReference type="EMBL" id="GBM57126.1"/>
    </source>
</evidence>
<dbReference type="InterPro" id="IPR053134">
    <property type="entry name" value="RNA-dir_DNA_polymerase"/>
</dbReference>
<sequence length="148" mass="16973">MEQDIIRQSKSAYACLFNMIKNGNWRICGEFRKLNALTIPNRYPLPHMQDCSHGIAGKTIFTKIDLDKAYHQIPIKTSDIPKTAVITPIGLFECTRMTFGLRNAAQSFQRYIDQVLLGLDCYAYLDDILVASEDEEKHKIDLERVFQG</sequence>
<protein>
    <submittedName>
        <fullName evidence="9">Retrovirus-related Pol polyprotein from transposon opus</fullName>
    </submittedName>
</protein>
<dbReference type="FunFam" id="3.10.10.10:FF:000007">
    <property type="entry name" value="Retrovirus-related Pol polyprotein from transposon 17.6-like Protein"/>
    <property type="match status" value="1"/>
</dbReference>
<name>A0A4Y2GWN0_ARAVE</name>
<proteinExistence type="predicted"/>
<dbReference type="PANTHER" id="PTHR24559">
    <property type="entry name" value="TRANSPOSON TY3-I GAG-POL POLYPROTEIN"/>
    <property type="match status" value="1"/>
</dbReference>
<evidence type="ECO:0000256" key="4">
    <source>
        <dbReference type="ARBA" id="ARBA00022722"/>
    </source>
</evidence>
<dbReference type="SUPFAM" id="SSF56672">
    <property type="entry name" value="DNA/RNA polymerases"/>
    <property type="match status" value="1"/>
</dbReference>
<dbReference type="Proteomes" id="UP000499080">
    <property type="component" value="Unassembled WGS sequence"/>
</dbReference>
<gene>
    <name evidence="9" type="primary">pol_2542</name>
    <name evidence="9" type="ORF">AVEN_237370_1</name>
</gene>